<dbReference type="SUPFAM" id="SSF53448">
    <property type="entry name" value="Nucleotide-diphospho-sugar transferases"/>
    <property type="match status" value="1"/>
</dbReference>
<reference evidence="2 3" key="1">
    <citation type="submission" date="2019-09" db="EMBL/GenBank/DDBJ databases">
        <title>Draft genome sequences of 48 bacterial type strains from the CCUG.</title>
        <authorList>
            <person name="Tunovic T."/>
            <person name="Pineiro-Iglesias B."/>
            <person name="Unosson C."/>
            <person name="Inganas E."/>
            <person name="Ohlen M."/>
            <person name="Cardew S."/>
            <person name="Jensie-Markopoulos S."/>
            <person name="Salva-Serra F."/>
            <person name="Jaen-Luchoro D."/>
            <person name="Karlsson R."/>
            <person name="Svensson-Stadler L."/>
            <person name="Chun J."/>
            <person name="Moore E."/>
        </authorList>
    </citation>
    <scope>NUCLEOTIDE SEQUENCE [LARGE SCALE GENOMIC DNA]</scope>
    <source>
        <strain evidence="2 3">CCUG 30977</strain>
    </source>
</reference>
<dbReference type="GO" id="GO:0016740">
    <property type="term" value="F:transferase activity"/>
    <property type="evidence" value="ECO:0007669"/>
    <property type="project" value="UniProtKB-KW"/>
</dbReference>
<dbReference type="PANTHER" id="PTHR43179:SF7">
    <property type="entry name" value="RHAMNOSYLTRANSFERASE WBBL"/>
    <property type="match status" value="1"/>
</dbReference>
<dbReference type="InterPro" id="IPR029044">
    <property type="entry name" value="Nucleotide-diphossugar_trans"/>
</dbReference>
<dbReference type="EMBL" id="VZPB01000021">
    <property type="protein sequence ID" value="KAB0582494.1"/>
    <property type="molecule type" value="Genomic_DNA"/>
</dbReference>
<evidence type="ECO:0000313" key="2">
    <source>
        <dbReference type="EMBL" id="KAB0582494.1"/>
    </source>
</evidence>
<dbReference type="InterPro" id="IPR001173">
    <property type="entry name" value="Glyco_trans_2-like"/>
</dbReference>
<keyword evidence="3" id="KW-1185">Reference proteome</keyword>
<protein>
    <submittedName>
        <fullName evidence="2">Glycosyltransferase</fullName>
    </submittedName>
</protein>
<dbReference type="OrthoDB" id="9816564at2"/>
<gene>
    <name evidence="2" type="ORF">F7Q92_10580</name>
</gene>
<evidence type="ECO:0000259" key="1">
    <source>
        <dbReference type="Pfam" id="PF00535"/>
    </source>
</evidence>
<organism evidence="2 3">
    <name type="scientific">Ideonella dechloratans</name>
    <dbReference type="NCBI Taxonomy" id="36863"/>
    <lineage>
        <taxon>Bacteria</taxon>
        <taxon>Pseudomonadati</taxon>
        <taxon>Pseudomonadota</taxon>
        <taxon>Betaproteobacteria</taxon>
        <taxon>Burkholderiales</taxon>
        <taxon>Sphaerotilaceae</taxon>
        <taxon>Ideonella</taxon>
    </lineage>
</organism>
<feature type="domain" description="Glycosyltransferase 2-like" evidence="1">
    <location>
        <begin position="605"/>
        <end position="728"/>
    </location>
</feature>
<dbReference type="Proteomes" id="UP000430120">
    <property type="component" value="Unassembled WGS sequence"/>
</dbReference>
<accession>A0A643FC85</accession>
<evidence type="ECO:0000313" key="3">
    <source>
        <dbReference type="Proteomes" id="UP000430120"/>
    </source>
</evidence>
<dbReference type="Pfam" id="PF00535">
    <property type="entry name" value="Glycos_transf_2"/>
    <property type="match status" value="1"/>
</dbReference>
<dbReference type="AlphaFoldDB" id="A0A643FC85"/>
<name>A0A643FC85_IDEDE</name>
<comment type="caution">
    <text evidence="2">The sequence shown here is derived from an EMBL/GenBank/DDBJ whole genome shotgun (WGS) entry which is preliminary data.</text>
</comment>
<dbReference type="PANTHER" id="PTHR43179">
    <property type="entry name" value="RHAMNOSYLTRANSFERASE WBBL"/>
    <property type="match status" value="1"/>
</dbReference>
<keyword evidence="2" id="KW-0808">Transferase</keyword>
<dbReference type="RefSeq" id="WP_151124114.1">
    <property type="nucleotide sequence ID" value="NZ_CP088081.1"/>
</dbReference>
<sequence>MSSPAFDAPASWPALPTDALSEGDVLQLYRAVLGREPDPGVAQRAAGRPLAEMALEMVRSEEMALKVLSPVVQRRDLPHAHLSDEERLHLWQWMGQRLGWPAPPLAGRVRPEALLRRVCGHPRLSQELQAVHAGLFTEVAAHFAQPGALDLQGKIEFANHEFISGWLTDLSGQRATLRVEVRCRGRVVASGSAHSLRPDIREHIGGNGLCGFRLPWRPEAWPSGQALSLQLTEPGSGTAVGGPYRYENSRLDQLGVAQLLSKELEEIQRRIDALATMVPQGLRYAAFPLDHYDLYRRTHRVPPPPWLQERAWAGVLTPPAVGEGVAFRVLIDAGAGDPIAARSTVDTLRAQPWPHWQAWIVGADPVVTDAAALMAAADPRVRGVSAWADLPPDEGAFPWCLLLEAGERLDPMALPWLVHAARQTPQAAAFYWDEDTLHHAGGRAPAREERHVRPLLRRAFDAEAMLELNIVGRSLALRASALQAVAPALAAAEATQAAGPLSPAPAAREALVWALAGQGPLVHVPQFLLSRVDPASTAEEVDRSKDGGPGESVLRLIARAAPDALRPWLPAAWQGRRWQRVTDPLGASPKPLVRWTPQRPEAVISVLLPTRDQLGLLRDCIDTLREQALHPGALDIVVADNGSTEPETLAYLAEGAARGDFRVLRIDEPFNWSRLNNRMAEAARGEHLLLLNNDTRMLSAQWDDILRGLLEREDVLAVGARLLYEDMTIQHAGVLTGQERFVAHDAVGVPVDDGLGLLGPQLTRRMPAVTGAFLACTAATYAATGGMDEAQLSVTFNDVDWCQRAAQRFPDRHIVYSPLLSLVHLESKSRGFDFQDPLKQARADYERQAFEARCGGWVIEDRGGNPQLSHWVRPGTALD</sequence>
<dbReference type="Gene3D" id="3.90.550.10">
    <property type="entry name" value="Spore Coat Polysaccharide Biosynthesis Protein SpsA, Chain A"/>
    <property type="match status" value="1"/>
</dbReference>
<proteinExistence type="predicted"/>